<dbReference type="Gene3D" id="3.30.1370.60">
    <property type="entry name" value="Hypothetical oxidoreductase yiak, domain 2"/>
    <property type="match status" value="1"/>
</dbReference>
<proteinExistence type="inferred from homology"/>
<accession>A0A7L5C1E6</accession>
<keyword evidence="4" id="KW-1185">Reference proteome</keyword>
<dbReference type="KEGG" id="hdh:G5B40_11225"/>
<sequence>MTETRLTLDEVMDLALAALGAAGADVTNANAIARTMWRAERDGAKSHGLFRAAGYCGAIRSGKANGRAAPTIASQEGAVIRMEGDNGFAPVAHMTGLPALAALAKTQGVAALAIRRCLHYAALWPEVETLTDQGLAAMAFTSSPPYVHMAGGRKRVFGTNPMAFGWPRPGKPPMIFDQASSLTARGEVMIAARDGHEAPQGAGVGPDGAPTTDPKAILSGAQSPFGDYKGAAIALMVDLLAGPLIGELTSLETGEQDVGEGPSIGGQLILAFAPERLGGADALAHGERLFEELLSEPGVRLPGGRRAAERSKTPEEGVLIPTSLYEEIRELT</sequence>
<dbReference type="PANTHER" id="PTHR11091:SF0">
    <property type="entry name" value="MALATE DEHYDROGENASE"/>
    <property type="match status" value="1"/>
</dbReference>
<dbReference type="EMBL" id="CP049056">
    <property type="protein sequence ID" value="QIE55974.1"/>
    <property type="molecule type" value="Genomic_DNA"/>
</dbReference>
<dbReference type="InterPro" id="IPR003767">
    <property type="entry name" value="Malate/L-lactate_DH-like"/>
</dbReference>
<dbReference type="Pfam" id="PF02615">
    <property type="entry name" value="Ldh_2"/>
    <property type="match status" value="1"/>
</dbReference>
<dbReference type="Gene3D" id="1.10.1530.10">
    <property type="match status" value="1"/>
</dbReference>
<evidence type="ECO:0000256" key="2">
    <source>
        <dbReference type="ARBA" id="ARBA00023002"/>
    </source>
</evidence>
<dbReference type="InterPro" id="IPR036111">
    <property type="entry name" value="Mal/L-sulfo/L-lacto_DH-like_sf"/>
</dbReference>
<evidence type="ECO:0000313" key="4">
    <source>
        <dbReference type="Proteomes" id="UP000503336"/>
    </source>
</evidence>
<dbReference type="GO" id="GO:0016491">
    <property type="term" value="F:oxidoreductase activity"/>
    <property type="evidence" value="ECO:0007669"/>
    <property type="project" value="UniProtKB-KW"/>
</dbReference>
<dbReference type="InterPro" id="IPR043144">
    <property type="entry name" value="Mal/L-sulf/L-lact_DH-like_ah"/>
</dbReference>
<name>A0A7L5C1E6_9RHOB</name>
<dbReference type="PANTHER" id="PTHR11091">
    <property type="entry name" value="OXIDOREDUCTASE-RELATED"/>
    <property type="match status" value="1"/>
</dbReference>
<keyword evidence="2" id="KW-0560">Oxidoreductase</keyword>
<reference evidence="3 4" key="1">
    <citation type="submission" date="2020-02" db="EMBL/GenBank/DDBJ databases">
        <title>complete genome sequence of Rhodobacteraceae bacterium.</title>
        <authorList>
            <person name="Park J."/>
            <person name="Kim Y.-S."/>
            <person name="Kim K.-H."/>
        </authorList>
    </citation>
    <scope>NUCLEOTIDE SEQUENCE [LARGE SCALE GENOMIC DNA]</scope>
    <source>
        <strain evidence="3 4">RR4-56</strain>
    </source>
</reference>
<evidence type="ECO:0000256" key="1">
    <source>
        <dbReference type="ARBA" id="ARBA00006056"/>
    </source>
</evidence>
<dbReference type="Proteomes" id="UP000503336">
    <property type="component" value="Chromosome"/>
</dbReference>
<dbReference type="SUPFAM" id="SSF89733">
    <property type="entry name" value="L-sulfolactate dehydrogenase-like"/>
    <property type="match status" value="1"/>
</dbReference>
<dbReference type="InterPro" id="IPR043143">
    <property type="entry name" value="Mal/L-sulf/L-lact_DH-like_NADP"/>
</dbReference>
<dbReference type="AlphaFoldDB" id="A0A7L5C1E6"/>
<evidence type="ECO:0000313" key="3">
    <source>
        <dbReference type="EMBL" id="QIE55974.1"/>
    </source>
</evidence>
<protein>
    <submittedName>
        <fullName evidence="3">Ldh family oxidoreductase</fullName>
    </submittedName>
</protein>
<dbReference type="RefSeq" id="WP_165098576.1">
    <property type="nucleotide sequence ID" value="NZ_CP049056.1"/>
</dbReference>
<gene>
    <name evidence="3" type="ORF">G5B40_11225</name>
</gene>
<organism evidence="3 4">
    <name type="scientific">Pikeienuella piscinae</name>
    <dbReference type="NCBI Taxonomy" id="2748098"/>
    <lineage>
        <taxon>Bacteria</taxon>
        <taxon>Pseudomonadati</taxon>
        <taxon>Pseudomonadota</taxon>
        <taxon>Alphaproteobacteria</taxon>
        <taxon>Rhodobacterales</taxon>
        <taxon>Paracoccaceae</taxon>
        <taxon>Pikeienuella</taxon>
    </lineage>
</organism>
<comment type="similarity">
    <text evidence="1">Belongs to the LDH2/MDH2 oxidoreductase family.</text>
</comment>